<dbReference type="EMBL" id="VCMV01000023">
    <property type="protein sequence ID" value="KAB0266266.1"/>
    <property type="molecule type" value="Genomic_DNA"/>
</dbReference>
<dbReference type="InterPro" id="IPR029044">
    <property type="entry name" value="Nucleotide-diphossugar_trans"/>
</dbReference>
<keyword evidence="4" id="KW-1185">Reference proteome</keyword>
<evidence type="ECO:0000259" key="2">
    <source>
        <dbReference type="Pfam" id="PF12804"/>
    </source>
</evidence>
<feature type="domain" description="MobA-like NTP transferase" evidence="2">
    <location>
        <begin position="15"/>
        <end position="178"/>
    </location>
</feature>
<dbReference type="Gene3D" id="3.90.550.10">
    <property type="entry name" value="Spore Coat Polysaccharide Biosynthesis Protein SpsA, Chain A"/>
    <property type="match status" value="1"/>
</dbReference>
<dbReference type="InterPro" id="IPR025877">
    <property type="entry name" value="MobA-like_NTP_Trfase"/>
</dbReference>
<dbReference type="Proteomes" id="UP000325684">
    <property type="component" value="Unassembled WGS sequence"/>
</dbReference>
<dbReference type="OrthoDB" id="9779263at2"/>
<reference evidence="3 4" key="1">
    <citation type="journal article" date="2019" name="Microorganisms">
        <title>Genome Insights into the Novel Species Microvirga brassicacearum, a Rapeseed Endophyte with Biotechnological Potential.</title>
        <authorList>
            <person name="Jimenez-Gomez A."/>
            <person name="Saati-Santamaria Z."/>
            <person name="Igual J.M."/>
            <person name="Rivas R."/>
            <person name="Mateos P.F."/>
            <person name="Garcia-Fraile P."/>
        </authorList>
    </citation>
    <scope>NUCLEOTIDE SEQUENCE [LARGE SCALE GENOMIC DNA]</scope>
    <source>
        <strain evidence="3 4">CDVBN77</strain>
    </source>
</reference>
<comment type="caution">
    <text evidence="3">The sequence shown here is derived from an EMBL/GenBank/DDBJ whole genome shotgun (WGS) entry which is preliminary data.</text>
</comment>
<keyword evidence="3" id="KW-0808">Transferase</keyword>
<dbReference type="GO" id="GO:0016779">
    <property type="term" value="F:nucleotidyltransferase activity"/>
    <property type="evidence" value="ECO:0007669"/>
    <property type="project" value="UniProtKB-ARBA"/>
</dbReference>
<dbReference type="PANTHER" id="PTHR43777">
    <property type="entry name" value="MOLYBDENUM COFACTOR CYTIDYLYLTRANSFERASE"/>
    <property type="match status" value="1"/>
</dbReference>
<proteinExistence type="predicted"/>
<protein>
    <submittedName>
        <fullName evidence="3">Nucleotidyltransferase family protein</fullName>
    </submittedName>
</protein>
<evidence type="ECO:0000313" key="3">
    <source>
        <dbReference type="EMBL" id="KAB0266266.1"/>
    </source>
</evidence>
<keyword evidence="1" id="KW-0460">Magnesium</keyword>
<organism evidence="3 4">
    <name type="scientific">Microvirga brassicacearum</name>
    <dbReference type="NCBI Taxonomy" id="2580413"/>
    <lineage>
        <taxon>Bacteria</taxon>
        <taxon>Pseudomonadati</taxon>
        <taxon>Pseudomonadota</taxon>
        <taxon>Alphaproteobacteria</taxon>
        <taxon>Hyphomicrobiales</taxon>
        <taxon>Methylobacteriaceae</taxon>
        <taxon>Microvirga</taxon>
    </lineage>
</organism>
<evidence type="ECO:0000313" key="4">
    <source>
        <dbReference type="Proteomes" id="UP000325684"/>
    </source>
</evidence>
<evidence type="ECO:0000256" key="1">
    <source>
        <dbReference type="ARBA" id="ARBA00022842"/>
    </source>
</evidence>
<dbReference type="PANTHER" id="PTHR43777:SF1">
    <property type="entry name" value="MOLYBDENUM COFACTOR CYTIDYLYLTRANSFERASE"/>
    <property type="match status" value="1"/>
</dbReference>
<dbReference type="Pfam" id="PF12804">
    <property type="entry name" value="NTP_transf_3"/>
    <property type="match status" value="1"/>
</dbReference>
<dbReference type="AlphaFoldDB" id="A0A5N3P953"/>
<dbReference type="SUPFAM" id="SSF53448">
    <property type="entry name" value="Nucleotide-diphospho-sugar transferases"/>
    <property type="match status" value="1"/>
</dbReference>
<dbReference type="CDD" id="cd04182">
    <property type="entry name" value="GT_2_like_f"/>
    <property type="match status" value="1"/>
</dbReference>
<sequence>MEARRIVATLRSTSVVVLAAGLSRRYGASNKLLASFGGKPLAMHIAQTLADLPFSRRIAVCAEDDLRLADLFIERGFEIARNANPERGQASSLSIGVRTAARTGPEAIVICLADMPFVPASVVKSLVRMIGKADAAGIVATAGVHACVAGPPAIFARAHFQSLMSLEGDMGARALLRAARILPVPDECLADFDTRQDFTT</sequence>
<name>A0A5N3P953_9HYPH</name>
<gene>
    <name evidence="3" type="ORF">FEZ63_14925</name>
</gene>
<accession>A0A5N3P953</accession>